<protein>
    <recommendedName>
        <fullName evidence="3">Putative Flp pilus-assembly TadG-like N-terminal domain-containing protein</fullName>
    </recommendedName>
</protein>
<feature type="transmembrane region" description="Helical" evidence="2">
    <location>
        <begin position="12"/>
        <end position="34"/>
    </location>
</feature>
<dbReference type="RefSeq" id="WP_184073442.1">
    <property type="nucleotide sequence ID" value="NZ_JACHDS010000001.1"/>
</dbReference>
<feature type="compositionally biased region" description="Basic and acidic residues" evidence="1">
    <location>
        <begin position="130"/>
        <end position="139"/>
    </location>
</feature>
<feature type="domain" description="Putative Flp pilus-assembly TadG-like N-terminal" evidence="3">
    <location>
        <begin position="12"/>
        <end position="59"/>
    </location>
</feature>
<feature type="region of interest" description="Disordered" evidence="1">
    <location>
        <begin position="130"/>
        <end position="157"/>
    </location>
</feature>
<keyword evidence="2" id="KW-0472">Membrane</keyword>
<name>A0A7X0D3X6_9ACTN</name>
<reference evidence="4 5" key="1">
    <citation type="submission" date="2020-08" db="EMBL/GenBank/DDBJ databases">
        <title>Sequencing the genomes of 1000 actinobacteria strains.</title>
        <authorList>
            <person name="Klenk H.-P."/>
        </authorList>
    </citation>
    <scope>NUCLEOTIDE SEQUENCE [LARGE SCALE GENOMIC DNA]</scope>
    <source>
        <strain evidence="4 5">DSM 46659</strain>
    </source>
</reference>
<dbReference type="EMBL" id="JACHDS010000001">
    <property type="protein sequence ID" value="MBB6170658.1"/>
    <property type="molecule type" value="Genomic_DNA"/>
</dbReference>
<proteinExistence type="predicted"/>
<organism evidence="4 5">
    <name type="scientific">Nocardiopsis mwathae</name>
    <dbReference type="NCBI Taxonomy" id="1472723"/>
    <lineage>
        <taxon>Bacteria</taxon>
        <taxon>Bacillati</taxon>
        <taxon>Actinomycetota</taxon>
        <taxon>Actinomycetes</taxon>
        <taxon>Streptosporangiales</taxon>
        <taxon>Nocardiopsidaceae</taxon>
        <taxon>Nocardiopsis</taxon>
    </lineage>
</organism>
<dbReference type="Pfam" id="PF13400">
    <property type="entry name" value="Tad"/>
    <property type="match status" value="1"/>
</dbReference>
<evidence type="ECO:0000313" key="4">
    <source>
        <dbReference type="EMBL" id="MBB6170658.1"/>
    </source>
</evidence>
<dbReference type="Proteomes" id="UP000546642">
    <property type="component" value="Unassembled WGS sequence"/>
</dbReference>
<dbReference type="InterPro" id="IPR028087">
    <property type="entry name" value="Tad_N"/>
</dbReference>
<gene>
    <name evidence="4" type="ORF">HNR23_000718</name>
</gene>
<evidence type="ECO:0000313" key="5">
    <source>
        <dbReference type="Proteomes" id="UP000546642"/>
    </source>
</evidence>
<evidence type="ECO:0000256" key="1">
    <source>
        <dbReference type="SAM" id="MobiDB-lite"/>
    </source>
</evidence>
<keyword evidence="5" id="KW-1185">Reference proteome</keyword>
<accession>A0A7X0D3X6</accession>
<sequence>MVFKSAKPDEQGQASLFLLVALSLALLSLTVLYVRLGFANDLRNRAQQAADAAALAAAGQAADDAARTLANHRLPYGGLYSPAGGRERAESYAKANGSILEDIRASDNGTGNTGNIIRVEVRSAQCQRELEEGGSRHWNDSPCDGTESEEGDGISLHSGNADAIAEVTVPDCSYIFHPDIENFSIIGVSCNGQSIRGYEHARRMIEVKLTNKEGKYLYKPATRNNDDG</sequence>
<keyword evidence="2" id="KW-0812">Transmembrane</keyword>
<keyword evidence="2" id="KW-1133">Transmembrane helix</keyword>
<comment type="caution">
    <text evidence="4">The sequence shown here is derived from an EMBL/GenBank/DDBJ whole genome shotgun (WGS) entry which is preliminary data.</text>
</comment>
<evidence type="ECO:0000259" key="3">
    <source>
        <dbReference type="Pfam" id="PF13400"/>
    </source>
</evidence>
<evidence type="ECO:0000256" key="2">
    <source>
        <dbReference type="SAM" id="Phobius"/>
    </source>
</evidence>
<dbReference type="AlphaFoldDB" id="A0A7X0D3X6"/>